<dbReference type="EMBL" id="RDQH01000193">
    <property type="protein sequence ID" value="RXI09755.1"/>
    <property type="molecule type" value="Genomic_DNA"/>
</dbReference>
<dbReference type="AlphaFoldDB" id="A0A498KVP9"/>
<keyword evidence="4" id="KW-1185">Reference proteome</keyword>
<keyword evidence="1" id="KW-0147">Chitin-binding</keyword>
<reference evidence="3 4" key="1">
    <citation type="submission" date="2018-10" db="EMBL/GenBank/DDBJ databases">
        <title>A high-quality apple genome assembly.</title>
        <authorList>
            <person name="Hu J."/>
        </authorList>
    </citation>
    <scope>NUCLEOTIDE SEQUENCE [LARGE SCALE GENOMIC DNA]</scope>
    <source>
        <strain evidence="4">cv. HFTH1</strain>
        <tissue evidence="3">Young leaf</tissue>
    </source>
</reference>
<dbReference type="SUPFAM" id="SSF53955">
    <property type="entry name" value="Lysozyme-like"/>
    <property type="match status" value="1"/>
</dbReference>
<organism evidence="3 4">
    <name type="scientific">Malus domestica</name>
    <name type="common">Apple</name>
    <name type="synonym">Pyrus malus</name>
    <dbReference type="NCBI Taxonomy" id="3750"/>
    <lineage>
        <taxon>Eukaryota</taxon>
        <taxon>Viridiplantae</taxon>
        <taxon>Streptophyta</taxon>
        <taxon>Embryophyta</taxon>
        <taxon>Tracheophyta</taxon>
        <taxon>Spermatophyta</taxon>
        <taxon>Magnoliopsida</taxon>
        <taxon>eudicotyledons</taxon>
        <taxon>Gunneridae</taxon>
        <taxon>Pentapetalae</taxon>
        <taxon>rosids</taxon>
        <taxon>fabids</taxon>
        <taxon>Rosales</taxon>
        <taxon>Rosaceae</taxon>
        <taxon>Amygdaloideae</taxon>
        <taxon>Maleae</taxon>
        <taxon>Malus</taxon>
    </lineage>
</organism>
<dbReference type="Gene3D" id="1.10.530.10">
    <property type="match status" value="1"/>
</dbReference>
<dbReference type="GO" id="GO:0016998">
    <property type="term" value="P:cell wall macromolecule catabolic process"/>
    <property type="evidence" value="ECO:0007669"/>
    <property type="project" value="InterPro"/>
</dbReference>
<evidence type="ECO:0000256" key="1">
    <source>
        <dbReference type="ARBA" id="ARBA00022669"/>
    </source>
</evidence>
<dbReference type="STRING" id="3750.A0A498KVP9"/>
<proteinExistence type="predicted"/>
<evidence type="ECO:0000313" key="3">
    <source>
        <dbReference type="EMBL" id="RXI09755.1"/>
    </source>
</evidence>
<dbReference type="GO" id="GO:0008061">
    <property type="term" value="F:chitin binding"/>
    <property type="evidence" value="ECO:0007669"/>
    <property type="project" value="UniProtKB-KW"/>
</dbReference>
<sequence>MTEQKPKPSSHDVMVGLYVPTEADVAANRTVGFGLVTNIINGGLECGIPNDARVMIGLVISKDMLDCLMSILNPT</sequence>
<protein>
    <recommendedName>
        <fullName evidence="2">Glycoside hydrolase family 19 catalytic domain-containing protein</fullName>
    </recommendedName>
</protein>
<feature type="domain" description="Glycoside hydrolase family 19 catalytic" evidence="2">
    <location>
        <begin position="1"/>
        <end position="55"/>
    </location>
</feature>
<evidence type="ECO:0000313" key="4">
    <source>
        <dbReference type="Proteomes" id="UP000290289"/>
    </source>
</evidence>
<dbReference type="GO" id="GO:0004568">
    <property type="term" value="F:chitinase activity"/>
    <property type="evidence" value="ECO:0007669"/>
    <property type="project" value="InterPro"/>
</dbReference>
<evidence type="ECO:0000259" key="2">
    <source>
        <dbReference type="Pfam" id="PF00182"/>
    </source>
</evidence>
<name>A0A498KVP9_MALDO</name>
<dbReference type="Proteomes" id="UP000290289">
    <property type="component" value="Unassembled WGS sequence"/>
</dbReference>
<dbReference type="InterPro" id="IPR023346">
    <property type="entry name" value="Lysozyme-like_dom_sf"/>
</dbReference>
<accession>A0A498KVP9</accession>
<dbReference type="InterPro" id="IPR000726">
    <property type="entry name" value="Glyco_hydro_19_cat"/>
</dbReference>
<comment type="caution">
    <text evidence="3">The sequence shown here is derived from an EMBL/GenBank/DDBJ whole genome shotgun (WGS) entry which is preliminary data.</text>
</comment>
<dbReference type="GO" id="GO:0006032">
    <property type="term" value="P:chitin catabolic process"/>
    <property type="evidence" value="ECO:0007669"/>
    <property type="project" value="InterPro"/>
</dbReference>
<dbReference type="Pfam" id="PF00182">
    <property type="entry name" value="Glyco_hydro_19"/>
    <property type="match status" value="1"/>
</dbReference>
<gene>
    <name evidence="3" type="ORF">DVH24_030254</name>
</gene>